<dbReference type="VEuPathDB" id="FungiDB:ASPSYDRAFT_69254"/>
<dbReference type="GeneID" id="63766536"/>
<dbReference type="OrthoDB" id="3945550at2759"/>
<gene>
    <name evidence="1" type="ORF">ASPSYDRAFT_69254</name>
</gene>
<proteinExistence type="predicted"/>
<dbReference type="STRING" id="1036612.A0A1L9TFC2"/>
<dbReference type="AlphaFoldDB" id="A0A1L9TFC2"/>
<dbReference type="EMBL" id="KV878587">
    <property type="protein sequence ID" value="OJJ58118.1"/>
    <property type="molecule type" value="Genomic_DNA"/>
</dbReference>
<sequence length="259" mass="29475">MEVMAKPEPETEQILDHIDRKTSVSTLESLVFFGGCFQSPLKDLRIQVLRSFDALRQVLIHHGGTLRSLIIEPTGTLFGAQDRGDGGYKFPPLDCHGIRELARLCPNIAELHLQIKRSTGGTDEYDAYRALGEFPFLHTLFIDLQCDPRQQALDVDEELPFEQILMNTATDERLDSQGPDSLEITGIGEAQRRRRIKTYLWDIGEYEEAGGDEAEDEENIIPVLDEGIEDALSYIWPGDWRTSWHSFLRLETDQDEQTP</sequence>
<dbReference type="RefSeq" id="XP_040701924.1">
    <property type="nucleotide sequence ID" value="XM_040850463.1"/>
</dbReference>
<accession>A0A1L9TFC2</accession>
<evidence type="ECO:0000313" key="1">
    <source>
        <dbReference type="EMBL" id="OJJ58118.1"/>
    </source>
</evidence>
<keyword evidence="2" id="KW-1185">Reference proteome</keyword>
<name>A0A1L9TFC2_9EURO</name>
<protein>
    <submittedName>
        <fullName evidence="1">Uncharacterized protein</fullName>
    </submittedName>
</protein>
<dbReference type="Proteomes" id="UP000184356">
    <property type="component" value="Unassembled WGS sequence"/>
</dbReference>
<organism evidence="1 2">
    <name type="scientific">Aspergillus sydowii CBS 593.65</name>
    <dbReference type="NCBI Taxonomy" id="1036612"/>
    <lineage>
        <taxon>Eukaryota</taxon>
        <taxon>Fungi</taxon>
        <taxon>Dikarya</taxon>
        <taxon>Ascomycota</taxon>
        <taxon>Pezizomycotina</taxon>
        <taxon>Eurotiomycetes</taxon>
        <taxon>Eurotiomycetidae</taxon>
        <taxon>Eurotiales</taxon>
        <taxon>Aspergillaceae</taxon>
        <taxon>Aspergillus</taxon>
        <taxon>Aspergillus subgen. Nidulantes</taxon>
    </lineage>
</organism>
<reference evidence="2" key="1">
    <citation type="journal article" date="2017" name="Genome Biol.">
        <title>Comparative genomics reveals high biological diversity and specific adaptations in the industrially and medically important fungal genus Aspergillus.</title>
        <authorList>
            <person name="de Vries R.P."/>
            <person name="Riley R."/>
            <person name="Wiebenga A."/>
            <person name="Aguilar-Osorio G."/>
            <person name="Amillis S."/>
            <person name="Uchima C.A."/>
            <person name="Anderluh G."/>
            <person name="Asadollahi M."/>
            <person name="Askin M."/>
            <person name="Barry K."/>
            <person name="Battaglia E."/>
            <person name="Bayram O."/>
            <person name="Benocci T."/>
            <person name="Braus-Stromeyer S.A."/>
            <person name="Caldana C."/>
            <person name="Canovas D."/>
            <person name="Cerqueira G.C."/>
            <person name="Chen F."/>
            <person name="Chen W."/>
            <person name="Choi C."/>
            <person name="Clum A."/>
            <person name="Dos Santos R.A."/>
            <person name="Damasio A.R."/>
            <person name="Diallinas G."/>
            <person name="Emri T."/>
            <person name="Fekete E."/>
            <person name="Flipphi M."/>
            <person name="Freyberg S."/>
            <person name="Gallo A."/>
            <person name="Gournas C."/>
            <person name="Habgood R."/>
            <person name="Hainaut M."/>
            <person name="Harispe M.L."/>
            <person name="Henrissat B."/>
            <person name="Hilden K.S."/>
            <person name="Hope R."/>
            <person name="Hossain A."/>
            <person name="Karabika E."/>
            <person name="Karaffa L."/>
            <person name="Karanyi Z."/>
            <person name="Krasevec N."/>
            <person name="Kuo A."/>
            <person name="Kusch H."/>
            <person name="LaButti K."/>
            <person name="Lagendijk E.L."/>
            <person name="Lapidus A."/>
            <person name="Levasseur A."/>
            <person name="Lindquist E."/>
            <person name="Lipzen A."/>
            <person name="Logrieco A.F."/>
            <person name="MacCabe A."/>
            <person name="Maekelae M.R."/>
            <person name="Malavazi I."/>
            <person name="Melin P."/>
            <person name="Meyer V."/>
            <person name="Mielnichuk N."/>
            <person name="Miskei M."/>
            <person name="Molnar A.P."/>
            <person name="Mule G."/>
            <person name="Ngan C.Y."/>
            <person name="Orejas M."/>
            <person name="Orosz E."/>
            <person name="Ouedraogo J.P."/>
            <person name="Overkamp K.M."/>
            <person name="Park H.-S."/>
            <person name="Perrone G."/>
            <person name="Piumi F."/>
            <person name="Punt P.J."/>
            <person name="Ram A.F."/>
            <person name="Ramon A."/>
            <person name="Rauscher S."/>
            <person name="Record E."/>
            <person name="Riano-Pachon D.M."/>
            <person name="Robert V."/>
            <person name="Roehrig J."/>
            <person name="Ruller R."/>
            <person name="Salamov A."/>
            <person name="Salih N.S."/>
            <person name="Samson R.A."/>
            <person name="Sandor E."/>
            <person name="Sanguinetti M."/>
            <person name="Schuetze T."/>
            <person name="Sepcic K."/>
            <person name="Shelest E."/>
            <person name="Sherlock G."/>
            <person name="Sophianopoulou V."/>
            <person name="Squina F.M."/>
            <person name="Sun H."/>
            <person name="Susca A."/>
            <person name="Todd R.B."/>
            <person name="Tsang A."/>
            <person name="Unkles S.E."/>
            <person name="van de Wiele N."/>
            <person name="van Rossen-Uffink D."/>
            <person name="Oliveira J.V."/>
            <person name="Vesth T.C."/>
            <person name="Visser J."/>
            <person name="Yu J.-H."/>
            <person name="Zhou M."/>
            <person name="Andersen M.R."/>
            <person name="Archer D.B."/>
            <person name="Baker S.E."/>
            <person name="Benoit I."/>
            <person name="Brakhage A.A."/>
            <person name="Braus G.H."/>
            <person name="Fischer R."/>
            <person name="Frisvad J.C."/>
            <person name="Goldman G.H."/>
            <person name="Houbraken J."/>
            <person name="Oakley B."/>
            <person name="Pocsi I."/>
            <person name="Scazzocchio C."/>
            <person name="Seiboth B."/>
            <person name="vanKuyk P.A."/>
            <person name="Wortman J."/>
            <person name="Dyer P.S."/>
            <person name="Grigoriev I.V."/>
        </authorList>
    </citation>
    <scope>NUCLEOTIDE SEQUENCE [LARGE SCALE GENOMIC DNA]</scope>
    <source>
        <strain evidence="2">CBS 593.65</strain>
    </source>
</reference>
<evidence type="ECO:0000313" key="2">
    <source>
        <dbReference type="Proteomes" id="UP000184356"/>
    </source>
</evidence>